<evidence type="ECO:0000313" key="3">
    <source>
        <dbReference type="Proteomes" id="UP001151760"/>
    </source>
</evidence>
<dbReference type="EMBL" id="BQNB010015909">
    <property type="protein sequence ID" value="GJT45531.1"/>
    <property type="molecule type" value="Genomic_DNA"/>
</dbReference>
<reference evidence="2" key="2">
    <citation type="submission" date="2022-01" db="EMBL/GenBank/DDBJ databases">
        <authorList>
            <person name="Yamashiro T."/>
            <person name="Shiraishi A."/>
            <person name="Satake H."/>
            <person name="Nakayama K."/>
        </authorList>
    </citation>
    <scope>NUCLEOTIDE SEQUENCE</scope>
</reference>
<dbReference type="Proteomes" id="UP001151760">
    <property type="component" value="Unassembled WGS sequence"/>
</dbReference>
<keyword evidence="3" id="KW-1185">Reference proteome</keyword>
<organism evidence="2 3">
    <name type="scientific">Tanacetum coccineum</name>
    <dbReference type="NCBI Taxonomy" id="301880"/>
    <lineage>
        <taxon>Eukaryota</taxon>
        <taxon>Viridiplantae</taxon>
        <taxon>Streptophyta</taxon>
        <taxon>Embryophyta</taxon>
        <taxon>Tracheophyta</taxon>
        <taxon>Spermatophyta</taxon>
        <taxon>Magnoliopsida</taxon>
        <taxon>eudicotyledons</taxon>
        <taxon>Gunneridae</taxon>
        <taxon>Pentapetalae</taxon>
        <taxon>asterids</taxon>
        <taxon>campanulids</taxon>
        <taxon>Asterales</taxon>
        <taxon>Asteraceae</taxon>
        <taxon>Asteroideae</taxon>
        <taxon>Anthemideae</taxon>
        <taxon>Anthemidinae</taxon>
        <taxon>Tanacetum</taxon>
    </lineage>
</organism>
<name>A0ABQ5E266_9ASTR</name>
<gene>
    <name evidence="2" type="ORF">Tco_0954246</name>
</gene>
<evidence type="ECO:0000313" key="2">
    <source>
        <dbReference type="EMBL" id="GJT45531.1"/>
    </source>
</evidence>
<proteinExistence type="predicted"/>
<sequence length="534" mass="60069">MVDCPIKSKACRSVVSNTAAVSLAPDQATLRCPSGVDLEKQNAKMKIHLTFDPLPIPAVLIPGCHTLPCKMSSLVAVETLHLGLSTPILYLLAMSSFLPAKTVNGEVQLQALVDGKKIVVSKASVRRDLQLEDANGFDYLPNAIIFEQLTLIGYEKLLQKLTFYKAFFSPQWKFLIHTILQCLSAKTTAWNEFSSTMTSAIICLANNQKFNFSMYIFESMMENLDSVVKFVMYPRFVQVFLDNQLEGMINNNIIYIAPSYTKKVFANMKRQRKDFSSRVTPLFSTMMVQAQQEQGEGSDMPTITQPSSSQPQQKHKPRNPKKKDTQIPQSNVPSDNLVDEVVNEENVSKHSNDPLVSSEDRLKLEELMTLCTNLQNRVFDLEHTKTTQALEIDNLKRRVKKLKKKQRSRTHRLRRLYKVGLSARVISSEDEGLGEEDASKQGRKIHDIDADEDITLENDMAEKEVSTVDPVTTVGEVVTTANVEVSTTSPTAATITIDKGKGIMVEEPLKMKKKDQVLFDEQEAIRLQAQFDKE</sequence>
<comment type="caution">
    <text evidence="2">The sequence shown here is derived from an EMBL/GenBank/DDBJ whole genome shotgun (WGS) entry which is preliminary data.</text>
</comment>
<reference evidence="2" key="1">
    <citation type="journal article" date="2022" name="Int. J. Mol. Sci.">
        <title>Draft Genome of Tanacetum Coccineum: Genomic Comparison of Closely Related Tanacetum-Family Plants.</title>
        <authorList>
            <person name="Yamashiro T."/>
            <person name="Shiraishi A."/>
            <person name="Nakayama K."/>
            <person name="Satake H."/>
        </authorList>
    </citation>
    <scope>NUCLEOTIDE SEQUENCE</scope>
</reference>
<accession>A0ABQ5E266</accession>
<evidence type="ECO:0000256" key="1">
    <source>
        <dbReference type="SAM" id="MobiDB-lite"/>
    </source>
</evidence>
<protein>
    <recommendedName>
        <fullName evidence="4">Synaptobrevin, longin-like domain protein</fullName>
    </recommendedName>
</protein>
<feature type="region of interest" description="Disordered" evidence="1">
    <location>
        <begin position="290"/>
        <end position="337"/>
    </location>
</feature>
<evidence type="ECO:0008006" key="4">
    <source>
        <dbReference type="Google" id="ProtNLM"/>
    </source>
</evidence>